<evidence type="ECO:0008006" key="3">
    <source>
        <dbReference type="Google" id="ProtNLM"/>
    </source>
</evidence>
<dbReference type="AlphaFoldDB" id="A0AAU8LDV7"/>
<protein>
    <recommendedName>
        <fullName evidence="3">Chemotaxis protein</fullName>
    </recommendedName>
</protein>
<accession>A0AAU8LDV7</accession>
<keyword evidence="1" id="KW-0175">Coiled coil</keyword>
<evidence type="ECO:0000313" key="2">
    <source>
        <dbReference type="EMBL" id="XCN66379.1"/>
    </source>
</evidence>
<evidence type="ECO:0000256" key="1">
    <source>
        <dbReference type="SAM" id="Coils"/>
    </source>
</evidence>
<reference evidence="2" key="1">
    <citation type="journal article" date="2014" name="Genome Announc.">
        <title>Draft Genome Sequences of a Phylogenetically Diverse Suite of Pseudomonas syringae Strains from Multiple Source Populations.</title>
        <authorList>
            <person name="Baltrus D.A."/>
            <person name="Yourstone S."/>
            <person name="Lind A."/>
            <person name="Guilbaud C."/>
            <person name="Sands D.C."/>
            <person name="Jones C.D."/>
            <person name="Morris C.E."/>
            <person name="Dangl J.L."/>
        </authorList>
    </citation>
    <scope>NUCLEOTIDE SEQUENCE</scope>
    <source>
        <strain evidence="2">CC1417</strain>
    </source>
</reference>
<gene>
    <name evidence="2" type="ORF">N011_18005</name>
</gene>
<proteinExistence type="predicted"/>
<dbReference type="EMBL" id="CP159362">
    <property type="protein sequence ID" value="XCN66379.1"/>
    <property type="molecule type" value="Genomic_DNA"/>
</dbReference>
<feature type="coiled-coil region" evidence="1">
    <location>
        <begin position="77"/>
        <end position="143"/>
    </location>
</feature>
<sequence>MITLNLQFASATPTSTLNTGVKSAADDALDVASDSTAQSPAEGVKVSLSSVSLQKAAEDNSAHSNKDIEESGLPEQAQSILKMIRELQQKIREKLEELQALMADTSLSPDVRRARVAGVQSELGALTNSLMTANNNLAKLSRNGTLSSEQAQQAAALAMKS</sequence>
<dbReference type="RefSeq" id="WP_050586043.1">
    <property type="nucleotide sequence ID" value="NZ_CP159362.1"/>
</dbReference>
<reference evidence="2" key="2">
    <citation type="submission" date="2024-07" db="EMBL/GenBank/DDBJ databases">
        <title>A complete genome sequence for Pseudomonas syringae CC1417.</title>
        <authorList>
            <person name="Baltrus D.A."/>
        </authorList>
    </citation>
    <scope>NUCLEOTIDE SEQUENCE</scope>
    <source>
        <strain evidence="2">CC1417</strain>
    </source>
</reference>
<organism evidence="2">
    <name type="scientific">Pseudomonas syringae CC1417</name>
    <dbReference type="NCBI Taxonomy" id="1357272"/>
    <lineage>
        <taxon>Bacteria</taxon>
        <taxon>Pseudomonadati</taxon>
        <taxon>Pseudomonadota</taxon>
        <taxon>Gammaproteobacteria</taxon>
        <taxon>Pseudomonadales</taxon>
        <taxon>Pseudomonadaceae</taxon>
        <taxon>Pseudomonas</taxon>
        <taxon>Pseudomonas syringae</taxon>
    </lineage>
</organism>
<name>A0AAU8LDV7_PSESX</name>